<feature type="domain" description="DNA2/NAM7 helicase-like C-terminal" evidence="12">
    <location>
        <begin position="1597"/>
        <end position="1794"/>
    </location>
</feature>
<feature type="compositionally biased region" description="Polar residues" evidence="9">
    <location>
        <begin position="2228"/>
        <end position="2257"/>
    </location>
</feature>
<comment type="subcellular location">
    <subcellularLocation>
        <location evidence="1">Nucleus</location>
    </subcellularLocation>
</comment>
<evidence type="ECO:0000259" key="11">
    <source>
        <dbReference type="Pfam" id="PF13086"/>
    </source>
</evidence>
<feature type="coiled-coil region" evidence="8">
    <location>
        <begin position="1468"/>
        <end position="1502"/>
    </location>
</feature>
<dbReference type="FunFam" id="3.40.50.300:FF:001152">
    <property type="entry name" value="tRNA-splicing endonuclease, putative"/>
    <property type="match status" value="1"/>
</dbReference>
<dbReference type="GO" id="GO:0005694">
    <property type="term" value="C:chromosome"/>
    <property type="evidence" value="ECO:0007669"/>
    <property type="project" value="UniProtKB-ARBA"/>
</dbReference>
<evidence type="ECO:0000259" key="10">
    <source>
        <dbReference type="Pfam" id="PF12726"/>
    </source>
</evidence>
<gene>
    <name evidence="14" type="ORF">DAKH74_031660</name>
</gene>
<name>A0AAV5RYP7_MAUHU</name>
<dbReference type="GO" id="GO:0016787">
    <property type="term" value="F:hydrolase activity"/>
    <property type="evidence" value="ECO:0007669"/>
    <property type="project" value="UniProtKB-KW"/>
</dbReference>
<dbReference type="FunFam" id="3.40.50.300:FF:000326">
    <property type="entry name" value="P-loop containing nucleoside triphosphate hydrolase"/>
    <property type="match status" value="1"/>
</dbReference>
<evidence type="ECO:0000256" key="6">
    <source>
        <dbReference type="ARBA" id="ARBA00022840"/>
    </source>
</evidence>
<evidence type="ECO:0000256" key="3">
    <source>
        <dbReference type="ARBA" id="ARBA00022741"/>
    </source>
</evidence>
<evidence type="ECO:0000256" key="9">
    <source>
        <dbReference type="SAM" id="MobiDB-lite"/>
    </source>
</evidence>
<feature type="compositionally biased region" description="Basic and acidic residues" evidence="9">
    <location>
        <begin position="1898"/>
        <end position="1907"/>
    </location>
</feature>
<feature type="domain" description="Helicase SEN1 beta-barrel" evidence="13">
    <location>
        <begin position="1141"/>
        <end position="1248"/>
    </location>
</feature>
<dbReference type="Gene3D" id="3.40.50.300">
    <property type="entry name" value="P-loop containing nucleotide triphosphate hydrolases"/>
    <property type="match status" value="2"/>
</dbReference>
<dbReference type="InterPro" id="IPR056474">
    <property type="entry name" value="SEN1_barrel"/>
</dbReference>
<dbReference type="InterPro" id="IPR041677">
    <property type="entry name" value="DNA2/NAM7_AAA_11"/>
</dbReference>
<sequence>MNSTDPRLQDIYNQAKKYIPLIDQIYNGTSAGISEAEILGDMLRILNELPPDFHMFCDPIIEPLSIFSLTLFSFNEQKDAYWLKNRYNPILSKCEKCILHFSRGKCKMLQHFAIQRKVSHHQVSSFNDIVCQWRVESIAPTLKSLSSNEDKTSIIITQAIRCVIYEGLCNPQMFRLNSEFKELYNIIFKYLFDTKYPLLNIADANSLNIILPGLIYCWSEGSIEQNTWARGYLQKLLAADTQLTKESLTADVVEEIAFHILNLQNPANWNSNLIAKFWHKMLPIFALLDQGAFEEYFIVPKNIESLQKSINFTYNSIFKLWFDHFALPSPNKPLDFLLRALNLFLVKFDLKFWQLISPYMFRGVLDIIFEKNLFVRKLAQIQNNRIPNNDIETYLSPEGSMTDLMSWTLPFYKSLSVSQRIQMVKQVSVSFLRIIANFPDLKVVPKACLMNSSTALLPAGLTVKEKDRALLYVSDKFETTILTMSDSRMLLNNPLIQDIVIKSATDASTIYPGLGQVALSVSRSAMLVLSKCIDIDILRLCQRSYHLYTGKTISETPLPLTLIENLNKCMHLNSLQDGPLLAEYLLVSLRNINGLLIIQGNSPVIIQHNEIVKKFLEQVTQLIEKFTDILPDKLSEILSDKRASEGFWSCIFSSDAHLYQATTNILYDTFDVEGRLEGIQTILTKNMAYQVRSINIVLSQLIKCEFYEPCPRAVRVIMDILSAFTDPINGILSNYASLKGDDTDKEIVSFWELSWSFLDTIYRCTLKWAARYDYSELENFTKDTLELSRSFVNSFREFSDAITLPGIDLFQNVSNTFRNMLYWLRLSDDELLESCVRLIISASDLAYERGISFDDDLIENMARYAAKAKKFSNKLTDQQTTEILNKASLFNKGLVDTIVKTVETEKLNKELQKQRMSEVKTARLPGLRESKADFLQRKAASSSILGRPKASQPKITSFGVFKPGNEMEIHNKKLQKPLSRMELARRQILNSRVVHSASTSVFHTKSKTPAKSEDSSSGESDVEGDIESARELFATSKAKGKTIETLDINGKKIKKNSRAEQAKIDEENMRRRLNVDLNALYGTILKWDYTRKNEYPDDHNENYTDMKDTFKSAAEYRKIVKPLLLLECWQGLCAARDRVDNNPFSMIIGNRTAISDFYEVYASMPKSLVENSKMMESDLIALAYFPDLSPGQRLSSDSFRNAEHTCLAKIRSIKFAKNNNVDLTLRIHRDHSFSKFLILRSEIHAIKVMQMTTVEREFQTLEALEYYDLLNQILTAKPTTPGHISPEEINSVQRNYKLNPSQAEAIINTVLNEGFSLIQGPPGTGKTKTILGIIGYFLSIKKLNPVNAIQVPGEQSNKNIDQLLKKQKVLICAPSNAAVDEICIRLKEGVYDKNGVLSKPKVVRVGRSDVVNVAIKELTLEELVDRKLSANTHEMVQNPELEKKFNTAVTKRRALRDKLNSENGMPQSKLSTEDIEKLQAEIRELSRELNTLGRERDELREKNSLTYRRRNIDKRNAQAHILAESDVICSTLSGSAHDVLATLGIRFDTVVIDEACQCTELSSMIPLRYGAKRCIMVGDPNQLPPTVLSGAASNFKYNQSLFVRMEKNITPYLLNVQYRMHPDISRFPSREFYNGRLLDGPNMDVINKRPWHSTEPLQPYKFFDISTGRQQQNTKTMSYVNVEESRVAMELVKYLFDKYERQVDFTGKIGVISPYKEQMLKMRRDFTSYFGSFINKFIDFNTIDGFQGQEKEIIIISCVRADDTKTSVGFLKDFRRMNVAFTRAKTSLWILGHRNSLYQNKLWRNLIDDAESRHCVQKAYSGFLNNFQPSAPVPSIVEENDSYNPLETTSHLSKKRPLSEPSPTHQPLKKEKKEKKDKKDKKDKREKKDKKEKRDKKSKSITEDDGGKSSGTKRKSSFFGPTSSSSEPKVATKGVYINDDKERSHRKLLKQKNSRHVSYADNVTIIHSTNTINKLLPSKNCVPPIKGSLKKQVDDTSDNGSASKPTNMDDAMVNVSHTKLDMALQRADIDNVGYRKRQKDRYTESLAKSRTQNPEDTKNIPAVPSRESNVKAIPLSTHNTTQGNITEINKQNKENTTPADISNNGQPIAPKSTSISPTSNGSNATSHPASASVVTSRPDSRYNNAPNLHTTEYLGGSKINKEDNKVPNLSNTESLVGSNVSREYNSANNLDNTETIDSPNRPSRYNGTTQPSVSNVHESSDGYIPHAPTSSRYGSNTSRYNAGGSNAALSNSKNVNQGRYGGNQPKFNKNQKRSQSANDDYIPTLSSSPHPANNNAQNASSHGNARHSTPLPCAPSRYNRRNAPANPFIRKRRPYK</sequence>
<keyword evidence="7" id="KW-0539">Nucleus</keyword>
<feature type="region of interest" description="Disordered" evidence="9">
    <location>
        <begin position="999"/>
        <end position="1025"/>
    </location>
</feature>
<dbReference type="CDD" id="cd18808">
    <property type="entry name" value="SF1_C_Upf1"/>
    <property type="match status" value="1"/>
</dbReference>
<feature type="compositionally biased region" description="Polar residues" evidence="9">
    <location>
        <begin position="999"/>
        <end position="1009"/>
    </location>
</feature>
<dbReference type="SUPFAM" id="SSF52540">
    <property type="entry name" value="P-loop containing nucleoside triphosphate hydrolases"/>
    <property type="match status" value="1"/>
</dbReference>
<comment type="similarity">
    <text evidence="2">Belongs to the DNA2/NAM7 helicase family.</text>
</comment>
<evidence type="ECO:0000259" key="12">
    <source>
        <dbReference type="Pfam" id="PF13087"/>
    </source>
</evidence>
<dbReference type="InterPro" id="IPR045055">
    <property type="entry name" value="DNA2/NAM7-like"/>
</dbReference>
<feature type="region of interest" description="Disordered" evidence="9">
    <location>
        <begin position="2035"/>
        <end position="2065"/>
    </location>
</feature>
<dbReference type="InterPro" id="IPR024481">
    <property type="entry name" value="Helicase_Sen1_N"/>
</dbReference>
<feature type="domain" description="DNA2/NAM7 helicase helicase" evidence="11">
    <location>
        <begin position="1297"/>
        <end position="1589"/>
    </location>
</feature>
<comment type="caution">
    <text evidence="14">The sequence shown here is derived from an EMBL/GenBank/DDBJ whole genome shotgun (WGS) entry which is preliminary data.</text>
</comment>
<keyword evidence="6" id="KW-0067">ATP-binding</keyword>
<keyword evidence="3" id="KW-0547">Nucleotide-binding</keyword>
<feature type="compositionally biased region" description="Polar residues" evidence="9">
    <location>
        <begin position="2167"/>
        <end position="2217"/>
    </location>
</feature>
<evidence type="ECO:0000313" key="15">
    <source>
        <dbReference type="Proteomes" id="UP001377567"/>
    </source>
</evidence>
<dbReference type="CDD" id="cd18042">
    <property type="entry name" value="DEXXQc_SETX"/>
    <property type="match status" value="1"/>
</dbReference>
<proteinExistence type="inferred from homology"/>
<keyword evidence="5" id="KW-0347">Helicase</keyword>
<evidence type="ECO:0000256" key="8">
    <source>
        <dbReference type="SAM" id="Coils"/>
    </source>
</evidence>
<dbReference type="InterPro" id="IPR041679">
    <property type="entry name" value="DNA2/NAM7-like_C"/>
</dbReference>
<dbReference type="Pfam" id="PF13086">
    <property type="entry name" value="AAA_11"/>
    <property type="match status" value="1"/>
</dbReference>
<dbReference type="InterPro" id="IPR044340">
    <property type="entry name" value="Helicase_Sen1_1B_dom"/>
</dbReference>
<dbReference type="EMBL" id="BTGD01000008">
    <property type="protein sequence ID" value="GMM56550.1"/>
    <property type="molecule type" value="Genomic_DNA"/>
</dbReference>
<keyword evidence="8" id="KW-0175">Coiled coil</keyword>
<feature type="compositionally biased region" description="Polar residues" evidence="9">
    <location>
        <begin position="2078"/>
        <end position="2150"/>
    </location>
</feature>
<accession>A0AAV5RYP7</accession>
<evidence type="ECO:0000256" key="7">
    <source>
        <dbReference type="ARBA" id="ARBA00023242"/>
    </source>
</evidence>
<evidence type="ECO:0000313" key="14">
    <source>
        <dbReference type="EMBL" id="GMM56550.1"/>
    </source>
</evidence>
<dbReference type="Pfam" id="PF13087">
    <property type="entry name" value="AAA_12"/>
    <property type="match status" value="1"/>
</dbReference>
<evidence type="ECO:0000256" key="4">
    <source>
        <dbReference type="ARBA" id="ARBA00022801"/>
    </source>
</evidence>
<keyword evidence="4" id="KW-0378">Hydrolase</keyword>
<dbReference type="InterPro" id="IPR047187">
    <property type="entry name" value="SF1_C_Upf1"/>
</dbReference>
<evidence type="ECO:0000256" key="5">
    <source>
        <dbReference type="ARBA" id="ARBA00022806"/>
    </source>
</evidence>
<dbReference type="GO" id="GO:0005524">
    <property type="term" value="F:ATP binding"/>
    <property type="evidence" value="ECO:0007669"/>
    <property type="project" value="UniProtKB-KW"/>
</dbReference>
<dbReference type="PANTHER" id="PTHR10887:SF495">
    <property type="entry name" value="HELICASE SENATAXIN ISOFORM X1-RELATED"/>
    <property type="match status" value="1"/>
</dbReference>
<feature type="compositionally biased region" description="Basic residues" evidence="9">
    <location>
        <begin position="1944"/>
        <end position="1954"/>
    </location>
</feature>
<dbReference type="Proteomes" id="UP001377567">
    <property type="component" value="Unassembled WGS sequence"/>
</dbReference>
<organism evidence="14 15">
    <name type="scientific">Maudiozyma humilis</name>
    <name type="common">Sour dough yeast</name>
    <name type="synonym">Kazachstania humilis</name>
    <dbReference type="NCBI Taxonomy" id="51915"/>
    <lineage>
        <taxon>Eukaryota</taxon>
        <taxon>Fungi</taxon>
        <taxon>Dikarya</taxon>
        <taxon>Ascomycota</taxon>
        <taxon>Saccharomycotina</taxon>
        <taxon>Saccharomycetes</taxon>
        <taxon>Saccharomycetales</taxon>
        <taxon>Saccharomycetaceae</taxon>
        <taxon>Maudiozyma</taxon>
    </lineage>
</organism>
<dbReference type="GO" id="GO:0016604">
    <property type="term" value="C:nuclear body"/>
    <property type="evidence" value="ECO:0007669"/>
    <property type="project" value="TreeGrafter"/>
</dbReference>
<feature type="region of interest" description="Disordered" evidence="9">
    <location>
        <begin position="1835"/>
        <end position="1954"/>
    </location>
</feature>
<evidence type="ECO:0000259" key="13">
    <source>
        <dbReference type="Pfam" id="PF23576"/>
    </source>
</evidence>
<dbReference type="CDD" id="cd21408">
    <property type="entry name" value="1B_Sen1p-like"/>
    <property type="match status" value="1"/>
</dbReference>
<feature type="compositionally biased region" description="Polar residues" evidence="9">
    <location>
        <begin position="1842"/>
        <end position="1851"/>
    </location>
</feature>
<reference evidence="14 15" key="1">
    <citation type="journal article" date="2023" name="Elife">
        <title>Identification of key yeast species and microbe-microbe interactions impacting larval growth of Drosophila in the wild.</title>
        <authorList>
            <person name="Mure A."/>
            <person name="Sugiura Y."/>
            <person name="Maeda R."/>
            <person name="Honda K."/>
            <person name="Sakurai N."/>
            <person name="Takahashi Y."/>
            <person name="Watada M."/>
            <person name="Katoh T."/>
            <person name="Gotoh A."/>
            <person name="Gotoh Y."/>
            <person name="Taniguchi I."/>
            <person name="Nakamura K."/>
            <person name="Hayashi T."/>
            <person name="Katayama T."/>
            <person name="Uemura T."/>
            <person name="Hattori Y."/>
        </authorList>
    </citation>
    <scope>NUCLEOTIDE SEQUENCE [LARGE SCALE GENOMIC DNA]</scope>
    <source>
        <strain evidence="14 15">KH-74</strain>
    </source>
</reference>
<dbReference type="Pfam" id="PF12726">
    <property type="entry name" value="SEN1_N"/>
    <property type="match status" value="1"/>
</dbReference>
<dbReference type="Pfam" id="PF23576">
    <property type="entry name" value="SEN1_barrel"/>
    <property type="match status" value="1"/>
</dbReference>
<feature type="domain" description="Helicase Sen1 N-terminal" evidence="10">
    <location>
        <begin position="83"/>
        <end position="837"/>
    </location>
</feature>
<dbReference type="GO" id="GO:0003678">
    <property type="term" value="F:DNA helicase activity"/>
    <property type="evidence" value="ECO:0007669"/>
    <property type="project" value="UniProtKB-ARBA"/>
</dbReference>
<dbReference type="GO" id="GO:0001147">
    <property type="term" value="F:transcription termination site sequence-specific DNA binding"/>
    <property type="evidence" value="ECO:0007669"/>
    <property type="project" value="TreeGrafter"/>
</dbReference>
<dbReference type="InterPro" id="IPR027417">
    <property type="entry name" value="P-loop_NTPase"/>
</dbReference>
<evidence type="ECO:0000256" key="1">
    <source>
        <dbReference type="ARBA" id="ARBA00004123"/>
    </source>
</evidence>
<evidence type="ECO:0000256" key="2">
    <source>
        <dbReference type="ARBA" id="ARBA00007913"/>
    </source>
</evidence>
<dbReference type="PANTHER" id="PTHR10887">
    <property type="entry name" value="DNA2/NAM7 HELICASE FAMILY"/>
    <property type="match status" value="1"/>
</dbReference>
<feature type="region of interest" description="Disordered" evidence="9">
    <location>
        <begin position="2078"/>
        <end position="2336"/>
    </location>
</feature>
<feature type="compositionally biased region" description="Polar residues" evidence="9">
    <location>
        <begin position="2265"/>
        <end position="2307"/>
    </location>
</feature>
<keyword evidence="15" id="KW-1185">Reference proteome</keyword>
<feature type="region of interest" description="Disordered" evidence="9">
    <location>
        <begin position="1988"/>
        <end position="2009"/>
    </location>
</feature>
<feature type="compositionally biased region" description="Low complexity" evidence="9">
    <location>
        <begin position="1917"/>
        <end position="1926"/>
    </location>
</feature>
<dbReference type="GO" id="GO:0006369">
    <property type="term" value="P:termination of RNA polymerase II transcription"/>
    <property type="evidence" value="ECO:0007669"/>
    <property type="project" value="TreeGrafter"/>
</dbReference>
<protein>
    <submittedName>
        <fullName evidence="14">Uncharacterized protein</fullName>
    </submittedName>
</protein>
<feature type="compositionally biased region" description="Basic residues" evidence="9">
    <location>
        <begin position="1870"/>
        <end position="1897"/>
    </location>
</feature>